<gene>
    <name evidence="2" type="ORF">PXEA_LOCUS32588</name>
</gene>
<comment type="caution">
    <text evidence="2">The sequence shown here is derived from an EMBL/GenBank/DDBJ whole genome shotgun (WGS) entry which is preliminary data.</text>
</comment>
<keyword evidence="3" id="KW-1185">Reference proteome</keyword>
<dbReference type="Proteomes" id="UP000784294">
    <property type="component" value="Unassembled WGS sequence"/>
</dbReference>
<feature type="compositionally biased region" description="Basic and acidic residues" evidence="1">
    <location>
        <begin position="61"/>
        <end position="74"/>
    </location>
</feature>
<name>A0A3S5BTH0_9PLAT</name>
<feature type="region of interest" description="Disordered" evidence="1">
    <location>
        <begin position="61"/>
        <end position="95"/>
    </location>
</feature>
<reference evidence="2" key="1">
    <citation type="submission" date="2018-11" db="EMBL/GenBank/DDBJ databases">
        <authorList>
            <consortium name="Pathogen Informatics"/>
        </authorList>
    </citation>
    <scope>NUCLEOTIDE SEQUENCE</scope>
</reference>
<organism evidence="2 3">
    <name type="scientific">Protopolystoma xenopodis</name>
    <dbReference type="NCBI Taxonomy" id="117903"/>
    <lineage>
        <taxon>Eukaryota</taxon>
        <taxon>Metazoa</taxon>
        <taxon>Spiralia</taxon>
        <taxon>Lophotrochozoa</taxon>
        <taxon>Platyhelminthes</taxon>
        <taxon>Monogenea</taxon>
        <taxon>Polyopisthocotylea</taxon>
        <taxon>Polystomatidea</taxon>
        <taxon>Polystomatidae</taxon>
        <taxon>Protopolystoma</taxon>
    </lineage>
</organism>
<accession>A0A3S5BTH0</accession>
<sequence>MWNDFSTNPFGCVAPPHKPAAYDVVQEVVPDAAFKALPDQAAPETEAPVPCLAGLEAPLLEAHHPPEQDEELHQDTTFGVGASVPEPAEAGNRAPTQMAITKVLSNLDSRLAIMDRVAEKMEEDHRRNQQVKAI</sequence>
<evidence type="ECO:0000256" key="1">
    <source>
        <dbReference type="SAM" id="MobiDB-lite"/>
    </source>
</evidence>
<evidence type="ECO:0000313" key="3">
    <source>
        <dbReference type="Proteomes" id="UP000784294"/>
    </source>
</evidence>
<evidence type="ECO:0000313" key="2">
    <source>
        <dbReference type="EMBL" id="VEL39148.1"/>
    </source>
</evidence>
<proteinExistence type="predicted"/>
<dbReference type="EMBL" id="CAAALY010260246">
    <property type="protein sequence ID" value="VEL39148.1"/>
    <property type="molecule type" value="Genomic_DNA"/>
</dbReference>
<protein>
    <submittedName>
        <fullName evidence="2">Uncharacterized protein</fullName>
    </submittedName>
</protein>
<dbReference type="AlphaFoldDB" id="A0A3S5BTH0"/>